<dbReference type="EMBL" id="LR743507">
    <property type="protein sequence ID" value="CAA2107543.1"/>
    <property type="molecule type" value="Genomic_DNA"/>
</dbReference>
<accession>A0A679JFB4</accession>
<proteinExistence type="predicted"/>
<dbReference type="AlphaFoldDB" id="A0A679JFB4"/>
<gene>
    <name evidence="1" type="ORF">VVAX_04286</name>
</gene>
<protein>
    <recommendedName>
        <fullName evidence="2">FecR N-terminal domain-containing protein</fullName>
    </recommendedName>
</protein>
<reference evidence="1" key="1">
    <citation type="submission" date="2019-12" db="EMBL/GenBank/DDBJ databases">
        <authorList>
            <person name="Cremers G."/>
        </authorList>
    </citation>
    <scope>NUCLEOTIDE SEQUENCE</scope>
    <source>
        <strain evidence="1">Vvax</strain>
    </source>
</reference>
<organism evidence="1">
    <name type="scientific">Variovorax paradoxus</name>
    <dbReference type="NCBI Taxonomy" id="34073"/>
    <lineage>
        <taxon>Bacteria</taxon>
        <taxon>Pseudomonadati</taxon>
        <taxon>Pseudomonadota</taxon>
        <taxon>Betaproteobacteria</taxon>
        <taxon>Burkholderiales</taxon>
        <taxon>Comamonadaceae</taxon>
        <taxon>Variovorax</taxon>
    </lineage>
</organism>
<sequence length="75" mass="8260">MTRSAVTLRSLMPDECIRTATSLFECMHASPTLENSERLAHWLGTNPRHVRALEIALTQWGLAQSGHPVAPAHDA</sequence>
<evidence type="ECO:0008006" key="2">
    <source>
        <dbReference type="Google" id="ProtNLM"/>
    </source>
</evidence>
<evidence type="ECO:0000313" key="1">
    <source>
        <dbReference type="EMBL" id="CAA2107543.1"/>
    </source>
</evidence>
<name>A0A679JFB4_VARPD</name>